<dbReference type="AlphaFoldDB" id="A0AAD8BU13"/>
<feature type="non-terminal residue" evidence="1">
    <location>
        <position position="1"/>
    </location>
</feature>
<reference evidence="1" key="1">
    <citation type="journal article" date="2023" name="PLoS Negl. Trop. Dis.">
        <title>A genome sequence for Biomphalaria pfeifferi, the major vector snail for the human-infecting parasite Schistosoma mansoni.</title>
        <authorList>
            <person name="Bu L."/>
            <person name="Lu L."/>
            <person name="Laidemitt M.R."/>
            <person name="Zhang S.M."/>
            <person name="Mutuku M."/>
            <person name="Mkoji G."/>
            <person name="Steinauer M."/>
            <person name="Loker E.S."/>
        </authorList>
    </citation>
    <scope>NUCLEOTIDE SEQUENCE</scope>
    <source>
        <strain evidence="1">KasaAsao</strain>
    </source>
</reference>
<gene>
    <name evidence="1" type="ORF">Bpfe_009828</name>
</gene>
<evidence type="ECO:0000313" key="1">
    <source>
        <dbReference type="EMBL" id="KAK0060640.1"/>
    </source>
</evidence>
<reference evidence="1" key="2">
    <citation type="submission" date="2023-04" db="EMBL/GenBank/DDBJ databases">
        <authorList>
            <person name="Bu L."/>
            <person name="Lu L."/>
            <person name="Laidemitt M.R."/>
            <person name="Zhang S.M."/>
            <person name="Mutuku M."/>
            <person name="Mkoji G."/>
            <person name="Steinauer M."/>
            <person name="Loker E.S."/>
        </authorList>
    </citation>
    <scope>NUCLEOTIDE SEQUENCE</scope>
    <source>
        <strain evidence="1">KasaAsao</strain>
        <tissue evidence="1">Whole Snail</tissue>
    </source>
</reference>
<proteinExistence type="predicted"/>
<sequence length="140" mass="16558">AVLVVKGGKFTCIVLTKQSYWVVCCIFLYSWELIDAAYCGQRIWVLAGKLRVGDQTSKYLEGFEKESDRQLPVCCEDCVEQHRFKMNISEYKTFGHQFTHWQKDMYIHNLDTYTHMSERAFTYRGIKYITNADTRLTRSR</sequence>
<dbReference type="Proteomes" id="UP001233172">
    <property type="component" value="Unassembled WGS sequence"/>
</dbReference>
<keyword evidence="2" id="KW-1185">Reference proteome</keyword>
<protein>
    <submittedName>
        <fullName evidence="1">Uncharacterized protein</fullName>
    </submittedName>
</protein>
<dbReference type="EMBL" id="JASAOG010000034">
    <property type="protein sequence ID" value="KAK0060640.1"/>
    <property type="molecule type" value="Genomic_DNA"/>
</dbReference>
<name>A0AAD8BU13_BIOPF</name>
<comment type="caution">
    <text evidence="1">The sequence shown here is derived from an EMBL/GenBank/DDBJ whole genome shotgun (WGS) entry which is preliminary data.</text>
</comment>
<organism evidence="1 2">
    <name type="scientific">Biomphalaria pfeifferi</name>
    <name type="common">Bloodfluke planorb</name>
    <name type="synonym">Freshwater snail</name>
    <dbReference type="NCBI Taxonomy" id="112525"/>
    <lineage>
        <taxon>Eukaryota</taxon>
        <taxon>Metazoa</taxon>
        <taxon>Spiralia</taxon>
        <taxon>Lophotrochozoa</taxon>
        <taxon>Mollusca</taxon>
        <taxon>Gastropoda</taxon>
        <taxon>Heterobranchia</taxon>
        <taxon>Euthyneura</taxon>
        <taxon>Panpulmonata</taxon>
        <taxon>Hygrophila</taxon>
        <taxon>Lymnaeoidea</taxon>
        <taxon>Planorbidae</taxon>
        <taxon>Biomphalaria</taxon>
    </lineage>
</organism>
<evidence type="ECO:0000313" key="2">
    <source>
        <dbReference type="Proteomes" id="UP001233172"/>
    </source>
</evidence>
<accession>A0AAD8BU13</accession>